<organism evidence="1 2">
    <name type="scientific">Hyella patelloides LEGE 07179</name>
    <dbReference type="NCBI Taxonomy" id="945734"/>
    <lineage>
        <taxon>Bacteria</taxon>
        <taxon>Bacillati</taxon>
        <taxon>Cyanobacteriota</taxon>
        <taxon>Cyanophyceae</taxon>
        <taxon>Pleurocapsales</taxon>
        <taxon>Hyellaceae</taxon>
        <taxon>Hyella</taxon>
    </lineage>
</organism>
<evidence type="ECO:0008006" key="3">
    <source>
        <dbReference type="Google" id="ProtNLM"/>
    </source>
</evidence>
<sequence length="178" mass="19506">MSLFNQILNALDNPEQEASTNQLNNILDTVQQLSGNYQTQPSSIESAMSIVGNFTRSALKEQRSQGGEAQVQQLVNSFAGNQASSQAINTLFKNSQLQAMIQQISSRTGLNAESIQRMLPVLVPLVLNMLKTGKNTRTAQTGNPVLNSFLDTDGDGDVDVADAMRMASQYLGRNKRRW</sequence>
<reference evidence="1 2" key="1">
    <citation type="submission" date="2019-01" db="EMBL/GenBank/DDBJ databases">
        <authorList>
            <person name="Brito A."/>
        </authorList>
    </citation>
    <scope>NUCLEOTIDE SEQUENCE [LARGE SCALE GENOMIC DNA]</scope>
    <source>
        <strain evidence="1">1</strain>
    </source>
</reference>
<dbReference type="RefSeq" id="WP_144870020.1">
    <property type="nucleotide sequence ID" value="NZ_LR213888.1"/>
</dbReference>
<proteinExistence type="predicted"/>
<evidence type="ECO:0000313" key="1">
    <source>
        <dbReference type="EMBL" id="VEP12133.1"/>
    </source>
</evidence>
<evidence type="ECO:0000313" key="2">
    <source>
        <dbReference type="Proteomes" id="UP000320055"/>
    </source>
</evidence>
<protein>
    <recommendedName>
        <fullName evidence="3">DUF937 domain-containing protein</fullName>
    </recommendedName>
</protein>
<keyword evidence="2" id="KW-1185">Reference proteome</keyword>
<accession>A0A563VLC5</accession>
<dbReference type="OrthoDB" id="530933at2"/>
<dbReference type="EMBL" id="CAACVJ010000042">
    <property type="protein sequence ID" value="VEP12133.1"/>
    <property type="molecule type" value="Genomic_DNA"/>
</dbReference>
<name>A0A563VLC5_9CYAN</name>
<gene>
    <name evidence="1" type="ORF">H1P_1360003</name>
</gene>
<dbReference type="AlphaFoldDB" id="A0A563VLC5"/>
<dbReference type="Proteomes" id="UP000320055">
    <property type="component" value="Unassembled WGS sequence"/>
</dbReference>